<protein>
    <submittedName>
        <fullName evidence="1">Uncharacterized protein</fullName>
    </submittedName>
</protein>
<comment type="caution">
    <text evidence="1">The sequence shown here is derived from an EMBL/GenBank/DDBJ whole genome shotgun (WGS) entry which is preliminary data.</text>
</comment>
<sequence>MEWTFNVEIRYIRIIKWVSIYLINFKSIRSKWTNNTMSRYFCVLSEIFNQDSSFIISNPFHENT</sequence>
<dbReference type="EMBL" id="AUPC02000050">
    <property type="protein sequence ID" value="POG76476.1"/>
    <property type="molecule type" value="Genomic_DNA"/>
</dbReference>
<reference evidence="1 2" key="2">
    <citation type="journal article" date="2018" name="New Phytol.">
        <title>High intraspecific genome diversity in the model arbuscular mycorrhizal symbiont Rhizophagus irregularis.</title>
        <authorList>
            <person name="Chen E.C.H."/>
            <person name="Morin E."/>
            <person name="Beaudet D."/>
            <person name="Noel J."/>
            <person name="Yildirir G."/>
            <person name="Ndikumana S."/>
            <person name="Charron P."/>
            <person name="St-Onge C."/>
            <person name="Giorgi J."/>
            <person name="Kruger M."/>
            <person name="Marton T."/>
            <person name="Ropars J."/>
            <person name="Grigoriev I.V."/>
            <person name="Hainaut M."/>
            <person name="Henrissat B."/>
            <person name="Roux C."/>
            <person name="Martin F."/>
            <person name="Corradi N."/>
        </authorList>
    </citation>
    <scope>NUCLEOTIDE SEQUENCE [LARGE SCALE GENOMIC DNA]</scope>
    <source>
        <strain evidence="1 2">DAOM 197198</strain>
    </source>
</reference>
<dbReference type="AlphaFoldDB" id="A0A2P4QFT0"/>
<dbReference type="Proteomes" id="UP000018888">
    <property type="component" value="Unassembled WGS sequence"/>
</dbReference>
<gene>
    <name evidence="1" type="ORF">GLOIN_2v1556714</name>
</gene>
<accession>A0A2P4QFT0</accession>
<evidence type="ECO:0000313" key="1">
    <source>
        <dbReference type="EMBL" id="POG76476.1"/>
    </source>
</evidence>
<proteinExistence type="predicted"/>
<name>A0A2P4QFT0_RHIID</name>
<reference evidence="1 2" key="1">
    <citation type="journal article" date="2013" name="Proc. Natl. Acad. Sci. U.S.A.">
        <title>Genome of an arbuscular mycorrhizal fungus provides insight into the oldest plant symbiosis.</title>
        <authorList>
            <person name="Tisserant E."/>
            <person name="Malbreil M."/>
            <person name="Kuo A."/>
            <person name="Kohler A."/>
            <person name="Symeonidi A."/>
            <person name="Balestrini R."/>
            <person name="Charron P."/>
            <person name="Duensing N."/>
            <person name="Frei Dit Frey N."/>
            <person name="Gianinazzi-Pearson V."/>
            <person name="Gilbert L.B."/>
            <person name="Handa Y."/>
            <person name="Herr J.R."/>
            <person name="Hijri M."/>
            <person name="Koul R."/>
            <person name="Kawaguchi M."/>
            <person name="Krajinski F."/>
            <person name="Lammers P.J."/>
            <person name="Masclaux F.G."/>
            <person name="Murat C."/>
            <person name="Morin E."/>
            <person name="Ndikumana S."/>
            <person name="Pagni M."/>
            <person name="Petitpierre D."/>
            <person name="Requena N."/>
            <person name="Rosikiewicz P."/>
            <person name="Riley R."/>
            <person name="Saito K."/>
            <person name="San Clemente H."/>
            <person name="Shapiro H."/>
            <person name="van Tuinen D."/>
            <person name="Becard G."/>
            <person name="Bonfante P."/>
            <person name="Paszkowski U."/>
            <person name="Shachar-Hill Y.Y."/>
            <person name="Tuskan G.A."/>
            <person name="Young P.W."/>
            <person name="Sanders I.R."/>
            <person name="Henrissat B."/>
            <person name="Rensing S.A."/>
            <person name="Grigoriev I.V."/>
            <person name="Corradi N."/>
            <person name="Roux C."/>
            <person name="Martin F."/>
        </authorList>
    </citation>
    <scope>NUCLEOTIDE SEQUENCE [LARGE SCALE GENOMIC DNA]</scope>
    <source>
        <strain evidence="1 2">DAOM 197198</strain>
    </source>
</reference>
<evidence type="ECO:0000313" key="2">
    <source>
        <dbReference type="Proteomes" id="UP000018888"/>
    </source>
</evidence>
<organism evidence="1 2">
    <name type="scientific">Rhizophagus irregularis (strain DAOM 181602 / DAOM 197198 / MUCL 43194)</name>
    <name type="common">Arbuscular mycorrhizal fungus</name>
    <name type="synonym">Glomus intraradices</name>
    <dbReference type="NCBI Taxonomy" id="747089"/>
    <lineage>
        <taxon>Eukaryota</taxon>
        <taxon>Fungi</taxon>
        <taxon>Fungi incertae sedis</taxon>
        <taxon>Mucoromycota</taxon>
        <taxon>Glomeromycotina</taxon>
        <taxon>Glomeromycetes</taxon>
        <taxon>Glomerales</taxon>
        <taxon>Glomeraceae</taxon>
        <taxon>Rhizophagus</taxon>
    </lineage>
</organism>
<keyword evidence="2" id="KW-1185">Reference proteome</keyword>